<evidence type="ECO:0000256" key="1">
    <source>
        <dbReference type="ARBA" id="ARBA00022670"/>
    </source>
</evidence>
<dbReference type="InterPro" id="IPR015915">
    <property type="entry name" value="Kelch-typ_b-propeller"/>
</dbReference>
<dbReference type="Pfam" id="PF00089">
    <property type="entry name" value="Trypsin"/>
    <property type="match status" value="1"/>
</dbReference>
<dbReference type="PANTHER" id="PTHR24264">
    <property type="entry name" value="TRYPSIN-RELATED"/>
    <property type="match status" value="1"/>
</dbReference>
<dbReference type="FunFam" id="2.40.10.10:FF:000002">
    <property type="entry name" value="Transmembrane protease serine"/>
    <property type="match status" value="1"/>
</dbReference>
<evidence type="ECO:0000256" key="3">
    <source>
        <dbReference type="ARBA" id="ARBA00022825"/>
    </source>
</evidence>
<comment type="similarity">
    <text evidence="5">Belongs to the peptidase S1 family. CLIP subfamily.</text>
</comment>
<sequence>MADTVSAILTTSSLKCITLYSRVVEIINHPDYKPDPIFYVNDINLLLLKEAFEITDYVRPACLPQLSEYIPENGVACVASGFGQEGICDENVRFFPTRLKSVVLEIVDNEICAEKNGFDIDNSRLCAAGFQNGRDTCDGDSGGPLLCDVEGRWTLTGVVSFGLIYGEKERPGVYTRVADYLEWIWKYSDQSEVSILVILWDLSASYLTSGDGSSKVAAKISAPSNDFTENAKHALVNGQLHIFGGYTDERKIAKLDGCAFTELSARLNVDRDTFSEALSIQFGSQALICFNIANSKSCEIFDGSSAVTTFETTNTHQLGGLGFYQNQPATVGCSWNNHKNAERLTSTGWVALPDHPLALARHSLIGLDNNSMMLLGGYISGSGYQTGIWKIKENVWSRIGELTQSAAWGSAIYTGRSIYHFSGYPSPYPNHRIDLTGDEEIKEVVRIGNHANGYLYPVLLETTNNRCL</sequence>
<evidence type="ECO:0000259" key="6">
    <source>
        <dbReference type="PROSITE" id="PS50240"/>
    </source>
</evidence>
<evidence type="ECO:0000256" key="4">
    <source>
        <dbReference type="ARBA" id="ARBA00023157"/>
    </source>
</evidence>
<dbReference type="InterPro" id="IPR001254">
    <property type="entry name" value="Trypsin_dom"/>
</dbReference>
<gene>
    <name evidence="7" type="ORF">GSOID_T00019016001</name>
</gene>
<dbReference type="SUPFAM" id="SSF117281">
    <property type="entry name" value="Kelch motif"/>
    <property type="match status" value="1"/>
</dbReference>
<dbReference type="PROSITE" id="PS00135">
    <property type="entry name" value="TRYPSIN_SER"/>
    <property type="match status" value="1"/>
</dbReference>
<protein>
    <recommendedName>
        <fullName evidence="6">Peptidase S1 domain-containing protein</fullName>
    </recommendedName>
</protein>
<dbReference type="GO" id="GO:0005615">
    <property type="term" value="C:extracellular space"/>
    <property type="evidence" value="ECO:0007669"/>
    <property type="project" value="TreeGrafter"/>
</dbReference>
<accession>E4Y612</accession>
<dbReference type="InterPro" id="IPR033116">
    <property type="entry name" value="TRYPSIN_SER"/>
</dbReference>
<dbReference type="GO" id="GO:0006508">
    <property type="term" value="P:proteolysis"/>
    <property type="evidence" value="ECO:0007669"/>
    <property type="project" value="UniProtKB-KW"/>
</dbReference>
<dbReference type="GO" id="GO:0004252">
    <property type="term" value="F:serine-type endopeptidase activity"/>
    <property type="evidence" value="ECO:0007669"/>
    <property type="project" value="InterPro"/>
</dbReference>
<proteinExistence type="inferred from homology"/>
<dbReference type="PROSITE" id="PS50240">
    <property type="entry name" value="TRYPSIN_DOM"/>
    <property type="match status" value="1"/>
</dbReference>
<dbReference type="Proteomes" id="UP000011014">
    <property type="component" value="Unassembled WGS sequence"/>
</dbReference>
<feature type="domain" description="Peptidase S1" evidence="6">
    <location>
        <begin position="22"/>
        <end position="189"/>
    </location>
</feature>
<evidence type="ECO:0000256" key="2">
    <source>
        <dbReference type="ARBA" id="ARBA00022801"/>
    </source>
</evidence>
<keyword evidence="4" id="KW-1015">Disulfide bond</keyword>
<dbReference type="InterPro" id="IPR009003">
    <property type="entry name" value="Peptidase_S1_PA"/>
</dbReference>
<evidence type="ECO:0000313" key="7">
    <source>
        <dbReference type="EMBL" id="CBY31062.1"/>
    </source>
</evidence>
<reference evidence="7" key="1">
    <citation type="journal article" date="2010" name="Science">
        <title>Plasticity of animal genome architecture unmasked by rapid evolution of a pelagic tunicate.</title>
        <authorList>
            <person name="Denoeud F."/>
            <person name="Henriet S."/>
            <person name="Mungpakdee S."/>
            <person name="Aury J.M."/>
            <person name="Da Silva C."/>
            <person name="Brinkmann H."/>
            <person name="Mikhaleva J."/>
            <person name="Olsen L.C."/>
            <person name="Jubin C."/>
            <person name="Canestro C."/>
            <person name="Bouquet J.M."/>
            <person name="Danks G."/>
            <person name="Poulain J."/>
            <person name="Campsteijn C."/>
            <person name="Adamski M."/>
            <person name="Cross I."/>
            <person name="Yadetie F."/>
            <person name="Muffato M."/>
            <person name="Louis A."/>
            <person name="Butcher S."/>
            <person name="Tsagkogeorga G."/>
            <person name="Konrad A."/>
            <person name="Singh S."/>
            <person name="Jensen M.F."/>
            <person name="Cong E.H."/>
            <person name="Eikeseth-Otteraa H."/>
            <person name="Noel B."/>
            <person name="Anthouard V."/>
            <person name="Porcel B.M."/>
            <person name="Kachouri-Lafond R."/>
            <person name="Nishino A."/>
            <person name="Ugolini M."/>
            <person name="Chourrout P."/>
            <person name="Nishida H."/>
            <person name="Aasland R."/>
            <person name="Huzurbazar S."/>
            <person name="Westhof E."/>
            <person name="Delsuc F."/>
            <person name="Lehrach H."/>
            <person name="Reinhardt R."/>
            <person name="Weissenbach J."/>
            <person name="Roy S.W."/>
            <person name="Artiguenave F."/>
            <person name="Postlethwait J.H."/>
            <person name="Manak J.R."/>
            <person name="Thompson E.M."/>
            <person name="Jaillon O."/>
            <person name="Du Pasquier L."/>
            <person name="Boudinot P."/>
            <person name="Liberles D.A."/>
            <person name="Volff J.N."/>
            <person name="Philippe H."/>
            <person name="Lenhard B."/>
            <person name="Roest Crollius H."/>
            <person name="Wincker P."/>
            <person name="Chourrout D."/>
        </authorList>
    </citation>
    <scope>NUCLEOTIDE SEQUENCE [LARGE SCALE GENOMIC DNA]</scope>
</reference>
<dbReference type="InterPro" id="IPR050127">
    <property type="entry name" value="Serine_Proteases_S1"/>
</dbReference>
<dbReference type="SUPFAM" id="SSF50494">
    <property type="entry name" value="Trypsin-like serine proteases"/>
    <property type="match status" value="1"/>
</dbReference>
<keyword evidence="3" id="KW-0720">Serine protease</keyword>
<keyword evidence="2" id="KW-0378">Hydrolase</keyword>
<dbReference type="SMART" id="SM00020">
    <property type="entry name" value="Tryp_SPc"/>
    <property type="match status" value="1"/>
</dbReference>
<name>E4Y612_OIKDI</name>
<dbReference type="EMBL" id="FN654291">
    <property type="protein sequence ID" value="CBY31062.1"/>
    <property type="molecule type" value="Genomic_DNA"/>
</dbReference>
<dbReference type="Gene3D" id="2.120.10.80">
    <property type="entry name" value="Kelch-type beta propeller"/>
    <property type="match status" value="1"/>
</dbReference>
<dbReference type="Gene3D" id="2.40.10.10">
    <property type="entry name" value="Trypsin-like serine proteases"/>
    <property type="match status" value="2"/>
</dbReference>
<evidence type="ECO:0000256" key="5">
    <source>
        <dbReference type="ARBA" id="ARBA00024195"/>
    </source>
</evidence>
<organism evidence="7">
    <name type="scientific">Oikopleura dioica</name>
    <name type="common">Tunicate</name>
    <dbReference type="NCBI Taxonomy" id="34765"/>
    <lineage>
        <taxon>Eukaryota</taxon>
        <taxon>Metazoa</taxon>
        <taxon>Chordata</taxon>
        <taxon>Tunicata</taxon>
        <taxon>Appendicularia</taxon>
        <taxon>Copelata</taxon>
        <taxon>Oikopleuridae</taxon>
        <taxon>Oikopleura</taxon>
    </lineage>
</organism>
<dbReference type="InterPro" id="IPR043504">
    <property type="entry name" value="Peptidase_S1_PA_chymotrypsin"/>
</dbReference>
<dbReference type="AlphaFoldDB" id="E4Y612"/>
<keyword evidence="1" id="KW-0645">Protease</keyword>
<dbReference type="PANTHER" id="PTHR24264:SF54">
    <property type="entry name" value="PEPTIDASE S1 DOMAIN-CONTAINING PROTEIN"/>
    <property type="match status" value="1"/>
</dbReference>
<dbReference type="CDD" id="cd00190">
    <property type="entry name" value="Tryp_SPc"/>
    <property type="match status" value="1"/>
</dbReference>